<evidence type="ECO:0000256" key="1">
    <source>
        <dbReference type="ARBA" id="ARBA00022729"/>
    </source>
</evidence>
<evidence type="ECO:0000313" key="4">
    <source>
        <dbReference type="Proteomes" id="UP000552615"/>
    </source>
</evidence>
<dbReference type="RefSeq" id="WP_169231373.1">
    <property type="nucleotide sequence ID" value="NZ_JABBGF010000002.1"/>
</dbReference>
<evidence type="ECO:0000313" key="3">
    <source>
        <dbReference type="EMBL" id="NML58010.1"/>
    </source>
</evidence>
<organism evidence="3 4">
    <name type="scientific">Chryseobacterium cheonjiense</name>
    <dbReference type="NCBI Taxonomy" id="2728845"/>
    <lineage>
        <taxon>Bacteria</taxon>
        <taxon>Pseudomonadati</taxon>
        <taxon>Bacteroidota</taxon>
        <taxon>Flavobacteriia</taxon>
        <taxon>Flavobacteriales</taxon>
        <taxon>Weeksellaceae</taxon>
        <taxon>Chryseobacterium group</taxon>
        <taxon>Chryseobacterium</taxon>
    </lineage>
</organism>
<proteinExistence type="predicted"/>
<protein>
    <submittedName>
        <fullName evidence="3">T9SS type A sorting domain-containing protein</fullName>
    </submittedName>
</protein>
<dbReference type="NCBIfam" id="TIGR04183">
    <property type="entry name" value="Por_Secre_tail"/>
    <property type="match status" value="1"/>
</dbReference>
<dbReference type="InterPro" id="IPR008979">
    <property type="entry name" value="Galactose-bd-like_sf"/>
</dbReference>
<evidence type="ECO:0000259" key="2">
    <source>
        <dbReference type="Pfam" id="PF18962"/>
    </source>
</evidence>
<dbReference type="Gene3D" id="2.60.120.380">
    <property type="match status" value="1"/>
</dbReference>
<dbReference type="Pfam" id="PF18962">
    <property type="entry name" value="Por_Secre_tail"/>
    <property type="match status" value="1"/>
</dbReference>
<sequence>MVNAEKAAIVIRDKNSVTSTKSIIDELSLNNGATYTKTITASGTTPLKISISWTDPQSPFSNSGTVGPTTKYLVNDLDIKITKDGITYYPWKMQGMSAPFDTATNTGTNDSDNFERIDINNPSGTYTITVTHKGTLSGGSQNFSLIATAGSLSILSVGETQQKEVTQFYPNPAKDYIYINEIESNLKVTVYDVSGKMVLNTSLTDNRLDVNSLEKGNYVVSYSSKKGMKKSFKFIKE</sequence>
<keyword evidence="1" id="KW-0732">Signal</keyword>
<reference evidence="3 4" key="1">
    <citation type="submission" date="2020-04" db="EMBL/GenBank/DDBJ databases">
        <title>Chryseobacterium sp. RJ-7-14 sp. nov., isolated from Jeju soil.</title>
        <authorList>
            <person name="Dahal R.H."/>
            <person name="Chaudhary D.K."/>
        </authorList>
    </citation>
    <scope>NUCLEOTIDE SEQUENCE [LARGE SCALE GENOMIC DNA]</scope>
    <source>
        <strain evidence="3 4">RJ-7-14</strain>
    </source>
</reference>
<feature type="domain" description="Secretion system C-terminal sorting" evidence="2">
    <location>
        <begin position="169"/>
        <end position="230"/>
    </location>
</feature>
<keyword evidence="4" id="KW-1185">Reference proteome</keyword>
<accession>A0A7Y0A7E6</accession>
<dbReference type="InterPro" id="IPR026444">
    <property type="entry name" value="Secre_tail"/>
</dbReference>
<comment type="caution">
    <text evidence="3">The sequence shown here is derived from an EMBL/GenBank/DDBJ whole genome shotgun (WGS) entry which is preliminary data.</text>
</comment>
<gene>
    <name evidence="3" type="ORF">HHL20_11710</name>
</gene>
<dbReference type="Proteomes" id="UP000552615">
    <property type="component" value="Unassembled WGS sequence"/>
</dbReference>
<dbReference type="AlphaFoldDB" id="A0A7Y0A7E6"/>
<dbReference type="SUPFAM" id="SSF49785">
    <property type="entry name" value="Galactose-binding domain-like"/>
    <property type="match status" value="1"/>
</dbReference>
<dbReference type="EMBL" id="JABBGF010000002">
    <property type="protein sequence ID" value="NML58010.1"/>
    <property type="molecule type" value="Genomic_DNA"/>
</dbReference>
<name>A0A7Y0A7E6_9FLAO</name>